<evidence type="ECO:0000259" key="4">
    <source>
        <dbReference type="PROSITE" id="PS50949"/>
    </source>
</evidence>
<dbReference type="InterPro" id="IPR050679">
    <property type="entry name" value="Bact_HTH_transcr_reg"/>
</dbReference>
<dbReference type="PANTHER" id="PTHR44846">
    <property type="entry name" value="MANNOSYL-D-GLYCERATE TRANSPORT/METABOLISM SYSTEM REPRESSOR MNGR-RELATED"/>
    <property type="match status" value="1"/>
</dbReference>
<feature type="domain" description="HTH gntR-type" evidence="4">
    <location>
        <begin position="1"/>
        <end position="68"/>
    </location>
</feature>
<dbReference type="PRINTS" id="PR00035">
    <property type="entry name" value="HTHGNTR"/>
</dbReference>
<organism evidence="5 6">
    <name type="scientific">Veronia pacifica</name>
    <dbReference type="NCBI Taxonomy" id="1080227"/>
    <lineage>
        <taxon>Bacteria</taxon>
        <taxon>Pseudomonadati</taxon>
        <taxon>Pseudomonadota</taxon>
        <taxon>Gammaproteobacteria</taxon>
        <taxon>Vibrionales</taxon>
        <taxon>Vibrionaceae</taxon>
        <taxon>Veronia</taxon>
    </lineage>
</organism>
<evidence type="ECO:0000313" key="6">
    <source>
        <dbReference type="Proteomes" id="UP000094936"/>
    </source>
</evidence>
<dbReference type="Pfam" id="PF07702">
    <property type="entry name" value="UTRA"/>
    <property type="match status" value="1"/>
</dbReference>
<dbReference type="InterPro" id="IPR000524">
    <property type="entry name" value="Tscrpt_reg_HTH_GntR"/>
</dbReference>
<dbReference type="GO" id="GO:0003700">
    <property type="term" value="F:DNA-binding transcription factor activity"/>
    <property type="evidence" value="ECO:0007669"/>
    <property type="project" value="InterPro"/>
</dbReference>
<accession>A0A1C3EB34</accession>
<gene>
    <name evidence="5" type="ORF">A8L45_20200</name>
</gene>
<reference evidence="5 6" key="1">
    <citation type="submission" date="2016-05" db="EMBL/GenBank/DDBJ databases">
        <title>Genomic Taxonomy of the Vibrionaceae.</title>
        <authorList>
            <person name="Gomez-Gil B."/>
            <person name="Enciso-Ibarra J."/>
        </authorList>
    </citation>
    <scope>NUCLEOTIDE SEQUENCE [LARGE SCALE GENOMIC DNA]</scope>
    <source>
        <strain evidence="5 6">CAIM 1920</strain>
    </source>
</reference>
<dbReference type="Proteomes" id="UP000094936">
    <property type="component" value="Unassembled WGS sequence"/>
</dbReference>
<protein>
    <recommendedName>
        <fullName evidence="4">HTH gntR-type domain-containing protein</fullName>
    </recommendedName>
</protein>
<dbReference type="SUPFAM" id="SSF64288">
    <property type="entry name" value="Chorismate lyase-like"/>
    <property type="match status" value="1"/>
</dbReference>
<sequence length="231" mass="25782">MQYIKIRDAIAEQVSSGALAAGHKLPSERKLAETFATTRVTLREALSLLEADGVIYREERRGWFISHCPLRYDPSFDPDLLEICHKAGRSGAISLISHQHKLADKNATQMLNLLAFSDVLTFDQLLSVDGRPVAKVINTVRDDSLGQVSESILASPLKRILIEQAKESITLESYKISVSSLNDKNASHLRASVGSPVLLIEKRYATENKQKIAYSFEFWRHDAVEVGSSRF</sequence>
<dbReference type="Gene3D" id="3.40.1410.10">
    <property type="entry name" value="Chorismate lyase-like"/>
    <property type="match status" value="1"/>
</dbReference>
<evidence type="ECO:0000256" key="2">
    <source>
        <dbReference type="ARBA" id="ARBA00023125"/>
    </source>
</evidence>
<dbReference type="InterPro" id="IPR036388">
    <property type="entry name" value="WH-like_DNA-bd_sf"/>
</dbReference>
<evidence type="ECO:0000256" key="3">
    <source>
        <dbReference type="ARBA" id="ARBA00023163"/>
    </source>
</evidence>
<dbReference type="GO" id="GO:0045892">
    <property type="term" value="P:negative regulation of DNA-templated transcription"/>
    <property type="evidence" value="ECO:0007669"/>
    <property type="project" value="TreeGrafter"/>
</dbReference>
<dbReference type="InterPro" id="IPR028978">
    <property type="entry name" value="Chorismate_lyase_/UTRA_dom_sf"/>
</dbReference>
<dbReference type="STRING" id="1080227.A8L45_20200"/>
<keyword evidence="1" id="KW-0805">Transcription regulation</keyword>
<dbReference type="SMART" id="SM00866">
    <property type="entry name" value="UTRA"/>
    <property type="match status" value="1"/>
</dbReference>
<dbReference type="SUPFAM" id="SSF46785">
    <property type="entry name" value="Winged helix' DNA-binding domain"/>
    <property type="match status" value="1"/>
</dbReference>
<dbReference type="PANTHER" id="PTHR44846:SF7">
    <property type="entry name" value="TRANSCRIPTIONAL REGULATOR OF 2-AMINOETHYLPHOSPHONATE DEGRADATION OPERONS-RELATED"/>
    <property type="match status" value="1"/>
</dbReference>
<dbReference type="SMART" id="SM00345">
    <property type="entry name" value="HTH_GNTR"/>
    <property type="match status" value="1"/>
</dbReference>
<dbReference type="InterPro" id="IPR011663">
    <property type="entry name" value="UTRA"/>
</dbReference>
<dbReference type="OrthoDB" id="9784545at2"/>
<dbReference type="InterPro" id="IPR036390">
    <property type="entry name" value="WH_DNA-bd_sf"/>
</dbReference>
<keyword evidence="3" id="KW-0804">Transcription</keyword>
<dbReference type="Gene3D" id="1.10.10.10">
    <property type="entry name" value="Winged helix-like DNA-binding domain superfamily/Winged helix DNA-binding domain"/>
    <property type="match status" value="1"/>
</dbReference>
<dbReference type="CDD" id="cd07377">
    <property type="entry name" value="WHTH_GntR"/>
    <property type="match status" value="1"/>
</dbReference>
<dbReference type="RefSeq" id="WP_068905167.1">
    <property type="nucleotide sequence ID" value="NZ_JBHUIF010000009.1"/>
</dbReference>
<dbReference type="Pfam" id="PF00392">
    <property type="entry name" value="GntR"/>
    <property type="match status" value="1"/>
</dbReference>
<dbReference type="PROSITE" id="PS50949">
    <property type="entry name" value="HTH_GNTR"/>
    <property type="match status" value="1"/>
</dbReference>
<proteinExistence type="predicted"/>
<dbReference type="EMBL" id="LYBM01000053">
    <property type="protein sequence ID" value="ODA30461.1"/>
    <property type="molecule type" value="Genomic_DNA"/>
</dbReference>
<dbReference type="AlphaFoldDB" id="A0A1C3EB34"/>
<comment type="caution">
    <text evidence="5">The sequence shown here is derived from an EMBL/GenBank/DDBJ whole genome shotgun (WGS) entry which is preliminary data.</text>
</comment>
<name>A0A1C3EB34_9GAMM</name>
<keyword evidence="6" id="KW-1185">Reference proteome</keyword>
<dbReference type="GO" id="GO:0003677">
    <property type="term" value="F:DNA binding"/>
    <property type="evidence" value="ECO:0007669"/>
    <property type="project" value="UniProtKB-KW"/>
</dbReference>
<evidence type="ECO:0000313" key="5">
    <source>
        <dbReference type="EMBL" id="ODA30461.1"/>
    </source>
</evidence>
<evidence type="ECO:0000256" key="1">
    <source>
        <dbReference type="ARBA" id="ARBA00023015"/>
    </source>
</evidence>
<keyword evidence="2" id="KW-0238">DNA-binding</keyword>